<reference evidence="1 2" key="1">
    <citation type="submission" date="2015-01" db="EMBL/GenBank/DDBJ databases">
        <title>The Genome Sequence of Cryptococcus gattii CA1873.</title>
        <authorList>
            <consortium name="The Broad Institute Genomics Platform"/>
            <person name="Cuomo C."/>
            <person name="Litvintseva A."/>
            <person name="Chen Y."/>
            <person name="Heitman J."/>
            <person name="Sun S."/>
            <person name="Springer D."/>
            <person name="Dromer F."/>
            <person name="Young S."/>
            <person name="Zeng Q."/>
            <person name="Gargeya S."/>
            <person name="Abouelleil A."/>
            <person name="Alvarado L."/>
            <person name="Chapman S.B."/>
            <person name="Gainer-Dewar J."/>
            <person name="Goldberg J."/>
            <person name="Griggs A."/>
            <person name="Gujja S."/>
            <person name="Hansen M."/>
            <person name="Howarth C."/>
            <person name="Imamovic A."/>
            <person name="Larimer J."/>
            <person name="Murphy C."/>
            <person name="Naylor J."/>
            <person name="Pearson M."/>
            <person name="Priest M."/>
            <person name="Roberts A."/>
            <person name="Saif S."/>
            <person name="Shea T."/>
            <person name="Sykes S."/>
            <person name="Wortman J."/>
            <person name="Nusbaum C."/>
            <person name="Birren B."/>
        </authorList>
    </citation>
    <scope>NUCLEOTIDE SEQUENCE [LARGE SCALE GENOMIC DNA]</scope>
    <source>
        <strain evidence="1 2">CA1873</strain>
    </source>
</reference>
<evidence type="ECO:0000313" key="2">
    <source>
        <dbReference type="Proteomes" id="UP000053800"/>
    </source>
</evidence>
<accession>A0ABR5B460</accession>
<name>A0ABR5B460_CRYGA</name>
<protein>
    <submittedName>
        <fullName evidence="1">Uncharacterized protein</fullName>
    </submittedName>
</protein>
<sequence>MSDQAFEFLEPVIAAEAIVLINEVQQLSSGQSTHQSVDELVRLFCIRVLATLNAKGATLKQERKKLDEANKVMAIHSFLAYFFSVLSLAQSIMTTVDSLSPNHKRGVVIGQAAGTLASALISSLISGEDQNDNPIISYRALKGWSSIFRRENPFYFTNFKSEDGKSISRTELIKAWAYAKQSVSFFYELRMQVVHHWAVPVNSAGDLGMSMAPAARDLCHDALGCLYFIIDAMDMLYDWEINHYLPTSWDILPAPLDFRDFAYHLNFTVYDRKTTPDTFISAARHMLSLHEQGYEAKWWDMWCFTNRTAMAYPRFHLPGNLFNDDDIRLRFRRDDGSIEVKGLGDVLSKLVITGPTMVKQPFETTHPSTSPSDGFVTGGRGIGYPHNILRNGETNIPLSFAAVASDKKLSERSTLRRRRITRSPSY</sequence>
<evidence type="ECO:0000313" key="1">
    <source>
        <dbReference type="EMBL" id="KIR58375.1"/>
    </source>
</evidence>
<organism evidence="1 2">
    <name type="scientific">Cryptococcus bacillisporus CA1873</name>
    <dbReference type="NCBI Taxonomy" id="1296111"/>
    <lineage>
        <taxon>Eukaryota</taxon>
        <taxon>Fungi</taxon>
        <taxon>Dikarya</taxon>
        <taxon>Basidiomycota</taxon>
        <taxon>Agaricomycotina</taxon>
        <taxon>Tremellomycetes</taxon>
        <taxon>Tremellales</taxon>
        <taxon>Cryptococcaceae</taxon>
        <taxon>Cryptococcus</taxon>
        <taxon>Cryptococcus gattii species complex</taxon>
    </lineage>
</organism>
<dbReference type="EMBL" id="KN848905">
    <property type="protein sequence ID" value="KIR58375.1"/>
    <property type="molecule type" value="Genomic_DNA"/>
</dbReference>
<keyword evidence="2" id="KW-1185">Reference proteome</keyword>
<dbReference type="Proteomes" id="UP000053800">
    <property type="component" value="Unassembled WGS sequence"/>
</dbReference>
<gene>
    <name evidence="1" type="ORF">I314_05617</name>
</gene>
<proteinExistence type="predicted"/>